<evidence type="ECO:0000259" key="5">
    <source>
        <dbReference type="PROSITE" id="PS51352"/>
    </source>
</evidence>
<feature type="domain" description="Thioredoxin" evidence="5">
    <location>
        <begin position="15"/>
        <end position="158"/>
    </location>
</feature>
<dbReference type="InterPro" id="IPR013766">
    <property type="entry name" value="Thioredoxin_domain"/>
</dbReference>
<dbReference type="PROSITE" id="PS51352">
    <property type="entry name" value="THIOREDOXIN_2"/>
    <property type="match status" value="1"/>
</dbReference>
<organism evidence="6 7">
    <name type="scientific">Flavobacterium okayamense</name>
    <dbReference type="NCBI Taxonomy" id="2830782"/>
    <lineage>
        <taxon>Bacteria</taxon>
        <taxon>Pseudomonadati</taxon>
        <taxon>Bacteroidota</taxon>
        <taxon>Flavobacteriia</taxon>
        <taxon>Flavobacteriales</taxon>
        <taxon>Flavobacteriaceae</taxon>
        <taxon>Flavobacterium</taxon>
    </lineage>
</organism>
<evidence type="ECO:0000256" key="2">
    <source>
        <dbReference type="ARBA" id="ARBA00022748"/>
    </source>
</evidence>
<accession>A0ABM7S8A9</accession>
<keyword evidence="7" id="KW-1185">Reference proteome</keyword>
<evidence type="ECO:0000313" key="7">
    <source>
        <dbReference type="Proteomes" id="UP000825258"/>
    </source>
</evidence>
<proteinExistence type="predicted"/>
<dbReference type="Gene3D" id="3.40.30.10">
    <property type="entry name" value="Glutaredoxin"/>
    <property type="match status" value="1"/>
</dbReference>
<dbReference type="Pfam" id="PF08534">
    <property type="entry name" value="Redoxin"/>
    <property type="match status" value="1"/>
</dbReference>
<evidence type="ECO:0000256" key="3">
    <source>
        <dbReference type="ARBA" id="ARBA00023157"/>
    </source>
</evidence>
<protein>
    <submittedName>
        <fullName evidence="6">Alkyl hydroperoxide reductase</fullName>
    </submittedName>
</protein>
<dbReference type="InterPro" id="IPR036249">
    <property type="entry name" value="Thioredoxin-like_sf"/>
</dbReference>
<evidence type="ECO:0000256" key="4">
    <source>
        <dbReference type="ARBA" id="ARBA00023284"/>
    </source>
</evidence>
<dbReference type="SUPFAM" id="SSF52833">
    <property type="entry name" value="Thioredoxin-like"/>
    <property type="match status" value="1"/>
</dbReference>
<evidence type="ECO:0000256" key="1">
    <source>
        <dbReference type="ARBA" id="ARBA00004196"/>
    </source>
</evidence>
<keyword evidence="2" id="KW-0201">Cytochrome c-type biogenesis</keyword>
<dbReference type="CDD" id="cd02966">
    <property type="entry name" value="TlpA_like_family"/>
    <property type="match status" value="1"/>
</dbReference>
<dbReference type="Proteomes" id="UP000825258">
    <property type="component" value="Chromosome"/>
</dbReference>
<comment type="subcellular location">
    <subcellularLocation>
        <location evidence="1">Cell envelope</location>
    </subcellularLocation>
</comment>
<reference evidence="6 7" key="1">
    <citation type="submission" date="2021-06" db="EMBL/GenBank/DDBJ databases">
        <title>Whole genome sequences of Flavobacterium sp. KK2020170 and assembly.</title>
        <authorList>
            <person name="Kitahara K."/>
            <person name="Miyoshi S."/>
            <person name="Uesaka K."/>
        </authorList>
    </citation>
    <scope>NUCLEOTIDE SEQUENCE [LARGE SCALE GENOMIC DNA]</scope>
    <source>
        <strain evidence="6 7">KK2020170</strain>
    </source>
</reference>
<evidence type="ECO:0000313" key="6">
    <source>
        <dbReference type="EMBL" id="BCY28891.1"/>
    </source>
</evidence>
<dbReference type="InterPro" id="IPR050553">
    <property type="entry name" value="Thioredoxin_ResA/DsbE_sf"/>
</dbReference>
<dbReference type="PANTHER" id="PTHR42852:SF6">
    <property type="entry name" value="THIOL:DISULFIDE INTERCHANGE PROTEIN DSBE"/>
    <property type="match status" value="1"/>
</dbReference>
<keyword evidence="4" id="KW-0676">Redox-active center</keyword>
<keyword evidence="3" id="KW-1015">Disulfide bond</keyword>
<gene>
    <name evidence="6" type="primary">tlpA</name>
    <name evidence="6" type="ORF">KK2020170_17590</name>
</gene>
<dbReference type="PANTHER" id="PTHR42852">
    <property type="entry name" value="THIOL:DISULFIDE INTERCHANGE PROTEIN DSBE"/>
    <property type="match status" value="1"/>
</dbReference>
<sequence>MIAASLISCEAQSKKEFSKEALENVMTSKDNQKITFQEIINQYKGKTVVIDVWASWCSDCIGGMPKVKALQEKHPDLVYLFISMDKNYDAWIKGIEKYNVVGEHYLTSDGMKGVFGKSINLDWIPRYMIVDKDGKIALYKVIEADDAKIEETLTKLNN</sequence>
<dbReference type="EMBL" id="AP024749">
    <property type="protein sequence ID" value="BCY28891.1"/>
    <property type="molecule type" value="Genomic_DNA"/>
</dbReference>
<name>A0ABM7S8A9_9FLAO</name>
<dbReference type="InterPro" id="IPR013740">
    <property type="entry name" value="Redoxin"/>
</dbReference>